<dbReference type="GeneID" id="93553678"/>
<dbReference type="EMBL" id="CP015220">
    <property type="protein sequence ID" value="AMY24807.1"/>
    <property type="molecule type" value="Genomic_DNA"/>
</dbReference>
<keyword evidence="1" id="KW-1133">Transmembrane helix</keyword>
<dbReference type="PATRIC" id="fig|1653479.3.peg.3569"/>
<keyword evidence="1" id="KW-0472">Membrane</keyword>
<evidence type="ECO:0000256" key="1">
    <source>
        <dbReference type="SAM" id="Phobius"/>
    </source>
</evidence>
<feature type="transmembrane region" description="Helical" evidence="1">
    <location>
        <begin position="36"/>
        <end position="57"/>
    </location>
</feature>
<proteinExistence type="predicted"/>
<feature type="transmembrane region" description="Helical" evidence="1">
    <location>
        <begin position="12"/>
        <end position="30"/>
    </location>
</feature>
<name>A0A143QQZ3_RHOFA</name>
<keyword evidence="1" id="KW-0812">Transmembrane</keyword>
<sequence length="60" mass="6172">MYRLSDAQRRGLPAGVLLSVMASVLGGIYSDDFLTGFALTAGICAVALIAATLLLGLMGR</sequence>
<evidence type="ECO:0000313" key="2">
    <source>
        <dbReference type="EMBL" id="AMY24807.1"/>
    </source>
</evidence>
<dbReference type="KEGG" id="rhs:A3Q41_03519"/>
<reference evidence="3" key="2">
    <citation type="submission" date="2016-04" db="EMBL/GenBank/DDBJ databases">
        <title>Complete Genome and Plasmid Sequences for Rhodococcus fascians D188 and Draft Sequences for Rhodococcus spp. Isolates PBTS 1 and PBTS 2.</title>
        <authorList>
            <person name="Stamer R."/>
            <person name="Vereecke D."/>
            <person name="Zhang Y."/>
            <person name="Schilkey F."/>
            <person name="Devitt N."/>
            <person name="Randall J."/>
        </authorList>
    </citation>
    <scope>NUCLEOTIDE SEQUENCE [LARGE SCALE GENOMIC DNA]</scope>
    <source>
        <strain evidence="3">PBTS2</strain>
    </source>
</reference>
<gene>
    <name evidence="2" type="ORF">A3Q41_03519</name>
</gene>
<evidence type="ECO:0000313" key="3">
    <source>
        <dbReference type="Proteomes" id="UP000076038"/>
    </source>
</evidence>
<keyword evidence="3" id="KW-1185">Reference proteome</keyword>
<accession>A0A260TGW7</accession>
<protein>
    <submittedName>
        <fullName evidence="2">Uncharacterized protein</fullName>
    </submittedName>
</protein>
<reference evidence="2 3" key="1">
    <citation type="journal article" date="2016" name="Genome Announc.">
        <title>Complete Genome and Plasmid Sequences for Rhodococcus fascians D188 and Draft Sequences for Rhodococcus Isolates PBTS 1 and PBTS 2.</title>
        <authorList>
            <person name="Stamler R.A."/>
            <person name="Vereecke D."/>
            <person name="Zhang Y."/>
            <person name="Schilkey F."/>
            <person name="Devitt N."/>
            <person name="Randall J.J."/>
        </authorList>
    </citation>
    <scope>NUCLEOTIDE SEQUENCE [LARGE SCALE GENOMIC DNA]</scope>
    <source>
        <strain evidence="2 3">PBTS2</strain>
    </source>
</reference>
<organism evidence="2 3">
    <name type="scientific">Rhodococcoides fascians</name>
    <name type="common">Rhodococcus fascians</name>
    <dbReference type="NCBI Taxonomy" id="1828"/>
    <lineage>
        <taxon>Bacteria</taxon>
        <taxon>Bacillati</taxon>
        <taxon>Actinomycetota</taxon>
        <taxon>Actinomycetes</taxon>
        <taxon>Mycobacteriales</taxon>
        <taxon>Nocardiaceae</taxon>
        <taxon>Rhodococcoides</taxon>
    </lineage>
</organism>
<dbReference type="AlphaFoldDB" id="A0A143QQZ3"/>
<dbReference type="RefSeq" id="WP_027496631.1">
    <property type="nucleotide sequence ID" value="NZ_CP015220.1"/>
</dbReference>
<dbReference type="Proteomes" id="UP000076038">
    <property type="component" value="Chromosome"/>
</dbReference>
<accession>A0A143QQZ3</accession>
<dbReference type="OrthoDB" id="4475470at2"/>